<dbReference type="EMBL" id="JARBHB010000012">
    <property type="protein sequence ID" value="KAJ8871816.1"/>
    <property type="molecule type" value="Genomic_DNA"/>
</dbReference>
<name>A0ABQ9GIH3_9NEOP</name>
<sequence>MDLRGNPTSKVKKLGNDTGDTNTHFKRLIAPTRKACSRAHYSPPTEVNRVRDPVGLLLDFRTWDSRRLLPVLKTSHSQSDRKRCVVLWCNFPDLVNLSLHGAQEYPAIEKLHYTINGAAVAEQLACSPPTEGGPCSIAGRVTPGFSHVGILPDDASCRRVFSGISRFPRPLIPVLLHNHLNHSHQLSRPRC</sequence>
<accession>A0ABQ9GIH3</accession>
<feature type="region of interest" description="Disordered" evidence="1">
    <location>
        <begin position="1"/>
        <end position="22"/>
    </location>
</feature>
<keyword evidence="3" id="KW-1185">Reference proteome</keyword>
<proteinExistence type="predicted"/>
<evidence type="ECO:0000313" key="3">
    <source>
        <dbReference type="Proteomes" id="UP001159363"/>
    </source>
</evidence>
<evidence type="ECO:0000313" key="2">
    <source>
        <dbReference type="EMBL" id="KAJ8871816.1"/>
    </source>
</evidence>
<dbReference type="Proteomes" id="UP001159363">
    <property type="component" value="Chromosome 11"/>
</dbReference>
<comment type="caution">
    <text evidence="2">The sequence shown here is derived from an EMBL/GenBank/DDBJ whole genome shotgun (WGS) entry which is preliminary data.</text>
</comment>
<evidence type="ECO:0000256" key="1">
    <source>
        <dbReference type="SAM" id="MobiDB-lite"/>
    </source>
</evidence>
<gene>
    <name evidence="2" type="ORF">PR048_028156</name>
</gene>
<protein>
    <submittedName>
        <fullName evidence="2">Uncharacterized protein</fullName>
    </submittedName>
</protein>
<organism evidence="2 3">
    <name type="scientific">Dryococelus australis</name>
    <dbReference type="NCBI Taxonomy" id="614101"/>
    <lineage>
        <taxon>Eukaryota</taxon>
        <taxon>Metazoa</taxon>
        <taxon>Ecdysozoa</taxon>
        <taxon>Arthropoda</taxon>
        <taxon>Hexapoda</taxon>
        <taxon>Insecta</taxon>
        <taxon>Pterygota</taxon>
        <taxon>Neoptera</taxon>
        <taxon>Polyneoptera</taxon>
        <taxon>Phasmatodea</taxon>
        <taxon>Verophasmatodea</taxon>
        <taxon>Anareolatae</taxon>
        <taxon>Phasmatidae</taxon>
        <taxon>Eurycanthinae</taxon>
        <taxon>Dryococelus</taxon>
    </lineage>
</organism>
<reference evidence="2 3" key="1">
    <citation type="submission" date="2023-02" db="EMBL/GenBank/DDBJ databases">
        <title>LHISI_Scaffold_Assembly.</title>
        <authorList>
            <person name="Stuart O.P."/>
            <person name="Cleave R."/>
            <person name="Magrath M.J.L."/>
            <person name="Mikheyev A.S."/>
        </authorList>
    </citation>
    <scope>NUCLEOTIDE SEQUENCE [LARGE SCALE GENOMIC DNA]</scope>
    <source>
        <strain evidence="2">Daus_M_001</strain>
        <tissue evidence="2">Leg muscle</tissue>
    </source>
</reference>